<dbReference type="SUPFAM" id="SSF51126">
    <property type="entry name" value="Pectin lyase-like"/>
    <property type="match status" value="1"/>
</dbReference>
<keyword evidence="2" id="KW-0732">Signal</keyword>
<dbReference type="Proteomes" id="UP001500751">
    <property type="component" value="Unassembled WGS sequence"/>
</dbReference>
<sequence length="910" mass="91535">MSSLAAAMGGLAPVTAHAAAASTIYVDNTPGLGCSDTATGAGSRTVPFCSINAAVAVAGPGSRVLVFGQTGDFSPAMNVVGYRLQTPIVPPSGVPGDPVTIEAAVPDLAVHAPGTQPSFLLDNVHDVVIKGFLLDGGTVATGAAGTSRVAFDGDVIADAVHLSGATDSSFTRCVLAQNGVAANPVTVDGGSSGTLFADNIDVAPGQLIFKDAPGAKIVNNTFAGNEVWLGGSSTGSVVENNIISALAVDATAEPGIKADYNHVVHAVDTTNAYFWGGHGYDQADFVAATGQGVHDTGGPFATTQVTRVSGLAGYYMPAMPAAIDSADSSAPGITDTDASDNAAADAPAVANTGAGPVAYRDRGAVENDGVGAIYLAMTPVSDPAGYKTRTFTADRSGDLWGGDVTYTFDFGDGQTSAAQSSPTITHTYASDGDYRVTVTAKTAAGRTTTTATGVIVLPRARPDVVVASNPIGPTGYFYMEAQSPSGLNGYVPQGDYTIDWGDGTPLWHGGSNSFAHTEGYGHTYQDPAINPTATITLIDNAGWQWKWTYTPRTDQQDPPVSTPPSSGGWIVGGAPSGGSGNPGGGNPPPPNGGPPPSTPAPGRPVVQRLGGSDRYGTARTVSAAQWGSGRAAAVVLARGDKAPDALAGVPLAARKGGPLLLTDPSALDDATRAEIDRVLGGPGSKKPIYLLGGDSAVSPAIERQLRTAGYDVHRLSGADRYSTALAIAGQFPAGQEAILATGLDFPDALAAGPFAAQRDAPIVLSDGPTVDSATAAYLRGKQIVDAVGGASVKAAHTLAGISVHEYAGADRFATAAAVARALTATLGHPFTGAGVAYAFNFPDALTGGAYAATAGQPLLLTDRASADPSLLTTLHGFGPTLANIEIFGGTAVVSQAAEGQITRAVNGVEK</sequence>
<organism evidence="4 5">
    <name type="scientific">Catenulispora yoronensis</name>
    <dbReference type="NCBI Taxonomy" id="450799"/>
    <lineage>
        <taxon>Bacteria</taxon>
        <taxon>Bacillati</taxon>
        <taxon>Actinomycetota</taxon>
        <taxon>Actinomycetes</taxon>
        <taxon>Catenulisporales</taxon>
        <taxon>Catenulisporaceae</taxon>
        <taxon>Catenulispora</taxon>
    </lineage>
</organism>
<protein>
    <recommendedName>
        <fullName evidence="3">PKD domain-containing protein</fullName>
    </recommendedName>
</protein>
<keyword evidence="5" id="KW-1185">Reference proteome</keyword>
<dbReference type="SMART" id="SM00089">
    <property type="entry name" value="PKD"/>
    <property type="match status" value="1"/>
</dbReference>
<evidence type="ECO:0000259" key="3">
    <source>
        <dbReference type="PROSITE" id="PS50093"/>
    </source>
</evidence>
<feature type="chain" id="PRO_5046103499" description="PKD domain-containing protein" evidence="2">
    <location>
        <begin position="19"/>
        <end position="910"/>
    </location>
</feature>
<dbReference type="EMBL" id="BAAAQN010000017">
    <property type="protein sequence ID" value="GAA2030678.1"/>
    <property type="molecule type" value="Genomic_DNA"/>
</dbReference>
<proteinExistence type="predicted"/>
<dbReference type="InterPro" id="IPR007253">
    <property type="entry name" value="Cell_wall-bd_2"/>
</dbReference>
<evidence type="ECO:0000313" key="4">
    <source>
        <dbReference type="EMBL" id="GAA2030678.1"/>
    </source>
</evidence>
<name>A0ABN2U9H3_9ACTN</name>
<dbReference type="CDD" id="cd00146">
    <property type="entry name" value="PKD"/>
    <property type="match status" value="1"/>
</dbReference>
<evidence type="ECO:0000256" key="2">
    <source>
        <dbReference type="SAM" id="SignalP"/>
    </source>
</evidence>
<dbReference type="InterPro" id="IPR051922">
    <property type="entry name" value="Bact_Sporulation_Assoc"/>
</dbReference>
<dbReference type="InterPro" id="IPR035986">
    <property type="entry name" value="PKD_dom_sf"/>
</dbReference>
<feature type="region of interest" description="Disordered" evidence="1">
    <location>
        <begin position="550"/>
        <end position="613"/>
    </location>
</feature>
<evidence type="ECO:0000256" key="1">
    <source>
        <dbReference type="SAM" id="MobiDB-lite"/>
    </source>
</evidence>
<feature type="compositionally biased region" description="Gly residues" evidence="1">
    <location>
        <begin position="569"/>
        <end position="584"/>
    </location>
</feature>
<dbReference type="InterPro" id="IPR013783">
    <property type="entry name" value="Ig-like_fold"/>
</dbReference>
<dbReference type="Pfam" id="PF04122">
    <property type="entry name" value="CW_binding_2"/>
    <property type="match status" value="3"/>
</dbReference>
<dbReference type="Pfam" id="PF00801">
    <property type="entry name" value="PKD"/>
    <property type="match status" value="1"/>
</dbReference>
<dbReference type="InterPro" id="IPR012334">
    <property type="entry name" value="Pectin_lyas_fold"/>
</dbReference>
<dbReference type="InterPro" id="IPR000601">
    <property type="entry name" value="PKD_dom"/>
</dbReference>
<evidence type="ECO:0000313" key="5">
    <source>
        <dbReference type="Proteomes" id="UP001500751"/>
    </source>
</evidence>
<comment type="caution">
    <text evidence="4">The sequence shown here is derived from an EMBL/GenBank/DDBJ whole genome shotgun (WGS) entry which is preliminary data.</text>
</comment>
<dbReference type="Gene3D" id="2.160.20.10">
    <property type="entry name" value="Single-stranded right-handed beta-helix, Pectin lyase-like"/>
    <property type="match status" value="1"/>
</dbReference>
<dbReference type="PANTHER" id="PTHR30032">
    <property type="entry name" value="N-ACETYLMURAMOYL-L-ALANINE AMIDASE-RELATED"/>
    <property type="match status" value="1"/>
</dbReference>
<feature type="domain" description="PKD" evidence="3">
    <location>
        <begin position="390"/>
        <end position="456"/>
    </location>
</feature>
<dbReference type="PROSITE" id="PS50093">
    <property type="entry name" value="PKD"/>
    <property type="match status" value="1"/>
</dbReference>
<feature type="compositionally biased region" description="Polar residues" evidence="1">
    <location>
        <begin position="550"/>
        <end position="565"/>
    </location>
</feature>
<dbReference type="PANTHER" id="PTHR30032:SF8">
    <property type="entry name" value="GERMINATION-SPECIFIC N-ACETYLMURAMOYL-L-ALANINE AMIDASE"/>
    <property type="match status" value="1"/>
</dbReference>
<dbReference type="RefSeq" id="WP_344666488.1">
    <property type="nucleotide sequence ID" value="NZ_BAAAQN010000017.1"/>
</dbReference>
<dbReference type="InterPro" id="IPR011050">
    <property type="entry name" value="Pectin_lyase_fold/virulence"/>
</dbReference>
<gene>
    <name evidence="4" type="ORF">GCM10009839_33060</name>
</gene>
<dbReference type="SUPFAM" id="SSF49299">
    <property type="entry name" value="PKD domain"/>
    <property type="match status" value="1"/>
</dbReference>
<dbReference type="InterPro" id="IPR022409">
    <property type="entry name" value="PKD/Chitinase_dom"/>
</dbReference>
<dbReference type="Gene3D" id="2.60.40.10">
    <property type="entry name" value="Immunoglobulins"/>
    <property type="match status" value="1"/>
</dbReference>
<feature type="signal peptide" evidence="2">
    <location>
        <begin position="1"/>
        <end position="18"/>
    </location>
</feature>
<feature type="compositionally biased region" description="Pro residues" evidence="1">
    <location>
        <begin position="585"/>
        <end position="602"/>
    </location>
</feature>
<dbReference type="Gene3D" id="3.40.50.12090">
    <property type="match status" value="2"/>
</dbReference>
<reference evidence="4 5" key="1">
    <citation type="journal article" date="2019" name="Int. J. Syst. Evol. Microbiol.">
        <title>The Global Catalogue of Microorganisms (GCM) 10K type strain sequencing project: providing services to taxonomists for standard genome sequencing and annotation.</title>
        <authorList>
            <consortium name="The Broad Institute Genomics Platform"/>
            <consortium name="The Broad Institute Genome Sequencing Center for Infectious Disease"/>
            <person name="Wu L."/>
            <person name="Ma J."/>
        </authorList>
    </citation>
    <scope>NUCLEOTIDE SEQUENCE [LARGE SCALE GENOMIC DNA]</scope>
    <source>
        <strain evidence="4 5">JCM 16014</strain>
    </source>
</reference>
<accession>A0ABN2U9H3</accession>